<dbReference type="PROSITE" id="PS50089">
    <property type="entry name" value="ZF_RING_2"/>
    <property type="match status" value="1"/>
</dbReference>
<keyword evidence="1" id="KW-0862">Zinc</keyword>
<dbReference type="Pfam" id="PF13920">
    <property type="entry name" value="zf-C3HC4_3"/>
    <property type="match status" value="1"/>
</dbReference>
<dbReference type="PANTHER" id="PTHR46519:SF3">
    <property type="entry name" value="RING_U-BOX SUPERFAMILY PROTEIN"/>
    <property type="match status" value="1"/>
</dbReference>
<dbReference type="SUPFAM" id="SSF57850">
    <property type="entry name" value="RING/U-box"/>
    <property type="match status" value="1"/>
</dbReference>
<keyword evidence="1" id="KW-0863">Zinc-finger</keyword>
<reference evidence="4 5" key="1">
    <citation type="submission" date="2017-11" db="EMBL/GenBank/DDBJ databases">
        <title>De-novo sequencing of pomegranate (Punica granatum L.) genome.</title>
        <authorList>
            <person name="Akparov Z."/>
            <person name="Amiraslanov A."/>
            <person name="Hajiyeva S."/>
            <person name="Abbasov M."/>
            <person name="Kaur K."/>
            <person name="Hamwieh A."/>
            <person name="Solovyev V."/>
            <person name="Salamov A."/>
            <person name="Braich B."/>
            <person name="Kosarev P."/>
            <person name="Mahmoud A."/>
            <person name="Hajiyev E."/>
            <person name="Babayeva S."/>
            <person name="Izzatullayeva V."/>
            <person name="Mammadov A."/>
            <person name="Mammadov A."/>
            <person name="Sharifova S."/>
            <person name="Ojaghi J."/>
            <person name="Eynullazada K."/>
            <person name="Bayramov B."/>
            <person name="Abdulazimova A."/>
            <person name="Shahmuradov I."/>
        </authorList>
    </citation>
    <scope>NUCLEOTIDE SEQUENCE [LARGE SCALE GENOMIC DNA]</scope>
    <source>
        <strain evidence="5">cv. AG2017</strain>
        <tissue evidence="4">Leaf</tissue>
    </source>
</reference>
<evidence type="ECO:0000256" key="1">
    <source>
        <dbReference type="PROSITE-ProRule" id="PRU00175"/>
    </source>
</evidence>
<dbReference type="InterPro" id="IPR013083">
    <property type="entry name" value="Znf_RING/FYVE/PHD"/>
</dbReference>
<comment type="caution">
    <text evidence="4">The sequence shown here is derived from an EMBL/GenBank/DDBJ whole genome shotgun (WGS) entry which is preliminary data.</text>
</comment>
<dbReference type="AlphaFoldDB" id="A0A2I0LDN9"/>
<evidence type="ECO:0000259" key="3">
    <source>
        <dbReference type="PROSITE" id="PS50089"/>
    </source>
</evidence>
<feature type="coiled-coil region" evidence="2">
    <location>
        <begin position="12"/>
        <end position="39"/>
    </location>
</feature>
<gene>
    <name evidence="4" type="ORF">CRG98_000868</name>
</gene>
<protein>
    <recommendedName>
        <fullName evidence="3">RING-type domain-containing protein</fullName>
    </recommendedName>
</protein>
<keyword evidence="1" id="KW-0479">Metal-binding</keyword>
<dbReference type="STRING" id="22663.A0A2I0LDN9"/>
<dbReference type="InterPro" id="IPR001841">
    <property type="entry name" value="Znf_RING"/>
</dbReference>
<proteinExistence type="predicted"/>
<keyword evidence="2" id="KW-0175">Coiled coil</keyword>
<keyword evidence="5" id="KW-1185">Reference proteome</keyword>
<dbReference type="Proteomes" id="UP000233551">
    <property type="component" value="Unassembled WGS sequence"/>
</dbReference>
<evidence type="ECO:0000313" key="5">
    <source>
        <dbReference type="Proteomes" id="UP000233551"/>
    </source>
</evidence>
<dbReference type="PANTHER" id="PTHR46519">
    <property type="entry name" value="RING/U-BOX SUPERFAMILY PROTEIN"/>
    <property type="match status" value="1"/>
</dbReference>
<accession>A0A2I0LDN9</accession>
<evidence type="ECO:0000256" key="2">
    <source>
        <dbReference type="SAM" id="Coils"/>
    </source>
</evidence>
<organism evidence="4 5">
    <name type="scientific">Punica granatum</name>
    <name type="common">Pomegranate</name>
    <dbReference type="NCBI Taxonomy" id="22663"/>
    <lineage>
        <taxon>Eukaryota</taxon>
        <taxon>Viridiplantae</taxon>
        <taxon>Streptophyta</taxon>
        <taxon>Embryophyta</taxon>
        <taxon>Tracheophyta</taxon>
        <taxon>Spermatophyta</taxon>
        <taxon>Magnoliopsida</taxon>
        <taxon>eudicotyledons</taxon>
        <taxon>Gunneridae</taxon>
        <taxon>Pentapetalae</taxon>
        <taxon>rosids</taxon>
        <taxon>malvids</taxon>
        <taxon>Myrtales</taxon>
        <taxon>Lythraceae</taxon>
        <taxon>Punica</taxon>
    </lineage>
</organism>
<evidence type="ECO:0000313" key="4">
    <source>
        <dbReference type="EMBL" id="PKI78801.1"/>
    </source>
</evidence>
<dbReference type="Gene3D" id="3.30.40.10">
    <property type="entry name" value="Zinc/RING finger domain, C3HC4 (zinc finger)"/>
    <property type="match status" value="1"/>
</dbReference>
<dbReference type="EMBL" id="PGOL01000036">
    <property type="protein sequence ID" value="PKI78801.1"/>
    <property type="molecule type" value="Genomic_DNA"/>
</dbReference>
<dbReference type="GO" id="GO:0008270">
    <property type="term" value="F:zinc ion binding"/>
    <property type="evidence" value="ECO:0007669"/>
    <property type="project" value="UniProtKB-KW"/>
</dbReference>
<name>A0A2I0LDN9_PUNGR</name>
<feature type="domain" description="RING-type" evidence="3">
    <location>
        <begin position="84"/>
        <end position="123"/>
    </location>
</feature>
<sequence length="136" mass="15662">MHQRLGIEWDMINDLRIDMARLQQRMNNMQRMLEACMDMQLELQRSIRQEVSAALNRSTTSSGVCETNNFGDDAKWEHVRKGVCCICHDSNIDSLLYRCGHMCACSKCANKLVERQGKCPMCRAPVVEVIRAYFIS</sequence>